<keyword evidence="1" id="KW-0410">Iron transport</keyword>
<evidence type="ECO:0000259" key="7">
    <source>
        <dbReference type="Pfam" id="PF07715"/>
    </source>
</evidence>
<evidence type="ECO:0000256" key="4">
    <source>
        <dbReference type="ARBA" id="ARBA00023065"/>
    </source>
</evidence>
<gene>
    <name evidence="8" type="ORF">SAMN05421749_103361</name>
</gene>
<feature type="domain" description="TonB-dependent receptor plug" evidence="7">
    <location>
        <begin position="70"/>
        <end position="168"/>
    </location>
</feature>
<keyword evidence="5" id="KW-0812">Transmembrane</keyword>
<keyword evidence="9" id="KW-1185">Reference proteome</keyword>
<feature type="signal peptide" evidence="6">
    <location>
        <begin position="1"/>
        <end position="24"/>
    </location>
</feature>
<evidence type="ECO:0000313" key="8">
    <source>
        <dbReference type="EMBL" id="SDC18430.1"/>
    </source>
</evidence>
<keyword evidence="5" id="KW-0472">Membrane</keyword>
<reference evidence="9" key="1">
    <citation type="submission" date="2016-09" db="EMBL/GenBank/DDBJ databases">
        <authorList>
            <person name="Varghese N."/>
            <person name="Submissions S."/>
        </authorList>
    </citation>
    <scope>NUCLEOTIDE SEQUENCE [LARGE SCALE GENOMIC DNA]</scope>
    <source>
        <strain evidence="9">ANC 3699</strain>
    </source>
</reference>
<dbReference type="Pfam" id="PF07715">
    <property type="entry name" value="Plug"/>
    <property type="match status" value="1"/>
</dbReference>
<comment type="similarity">
    <text evidence="5">Belongs to the TonB-dependent receptor family.</text>
</comment>
<evidence type="ECO:0000256" key="1">
    <source>
        <dbReference type="ARBA" id="ARBA00022496"/>
    </source>
</evidence>
<dbReference type="GO" id="GO:0009279">
    <property type="term" value="C:cell outer membrane"/>
    <property type="evidence" value="ECO:0007669"/>
    <property type="project" value="UniProtKB-SubCell"/>
</dbReference>
<keyword evidence="2 6" id="KW-0732">Signal</keyword>
<proteinExistence type="inferred from homology"/>
<dbReference type="EMBL" id="FMYK01000003">
    <property type="protein sequence ID" value="SDC18430.1"/>
    <property type="molecule type" value="Genomic_DNA"/>
</dbReference>
<dbReference type="GO" id="GO:0015344">
    <property type="term" value="F:siderophore uptake transmembrane transporter activity"/>
    <property type="evidence" value="ECO:0007669"/>
    <property type="project" value="TreeGrafter"/>
</dbReference>
<accession>A0A1G6JI73</accession>
<evidence type="ECO:0000256" key="3">
    <source>
        <dbReference type="ARBA" id="ARBA00023004"/>
    </source>
</evidence>
<protein>
    <submittedName>
        <fullName evidence="8">Iron complex outermembrane recepter protein</fullName>
    </submittedName>
</protein>
<keyword evidence="4" id="KW-0406">Ion transport</keyword>
<feature type="chain" id="PRO_5017326212" evidence="6">
    <location>
        <begin position="25"/>
        <end position="171"/>
    </location>
</feature>
<dbReference type="InterPro" id="IPR012910">
    <property type="entry name" value="Plug_dom"/>
</dbReference>
<comment type="subcellular location">
    <subcellularLocation>
        <location evidence="5">Cell outer membrane</location>
        <topology evidence="5">Multi-pass membrane protein</topology>
    </subcellularLocation>
</comment>
<organism evidence="8 9">
    <name type="scientific">Acinetobacter marinus</name>
    <dbReference type="NCBI Taxonomy" id="281375"/>
    <lineage>
        <taxon>Bacteria</taxon>
        <taxon>Pseudomonadati</taxon>
        <taxon>Pseudomonadota</taxon>
        <taxon>Gammaproteobacteria</taxon>
        <taxon>Moraxellales</taxon>
        <taxon>Moraxellaceae</taxon>
        <taxon>Acinetobacter</taxon>
    </lineage>
</organism>
<keyword evidence="3" id="KW-0408">Iron</keyword>
<dbReference type="InterPro" id="IPR037066">
    <property type="entry name" value="Plug_dom_sf"/>
</dbReference>
<dbReference type="AlphaFoldDB" id="A0A1G6JI73"/>
<name>A0A1G6JI73_9GAMM</name>
<dbReference type="PROSITE" id="PS52016">
    <property type="entry name" value="TONB_DEPENDENT_REC_3"/>
    <property type="match status" value="1"/>
</dbReference>
<dbReference type="InterPro" id="IPR039426">
    <property type="entry name" value="TonB-dep_rcpt-like"/>
</dbReference>
<evidence type="ECO:0000313" key="9">
    <source>
        <dbReference type="Proteomes" id="UP000242317"/>
    </source>
</evidence>
<evidence type="ECO:0000256" key="5">
    <source>
        <dbReference type="PROSITE-ProRule" id="PRU01360"/>
    </source>
</evidence>
<dbReference type="PANTHER" id="PTHR32552">
    <property type="entry name" value="FERRICHROME IRON RECEPTOR-RELATED"/>
    <property type="match status" value="1"/>
</dbReference>
<dbReference type="SUPFAM" id="SSF56935">
    <property type="entry name" value="Porins"/>
    <property type="match status" value="1"/>
</dbReference>
<evidence type="ECO:0000256" key="6">
    <source>
        <dbReference type="SAM" id="SignalP"/>
    </source>
</evidence>
<keyword evidence="5" id="KW-0998">Cell outer membrane</keyword>
<dbReference type="Proteomes" id="UP000242317">
    <property type="component" value="Unassembled WGS sequence"/>
</dbReference>
<keyword evidence="5" id="KW-0813">Transport</keyword>
<dbReference type="Gene3D" id="2.170.130.10">
    <property type="entry name" value="TonB-dependent receptor, plug domain"/>
    <property type="match status" value="1"/>
</dbReference>
<keyword evidence="5" id="KW-1134">Transmembrane beta strand</keyword>
<dbReference type="PANTHER" id="PTHR32552:SF68">
    <property type="entry name" value="FERRICHROME OUTER MEMBRANE TRANSPORTER_PHAGE RECEPTOR"/>
    <property type="match status" value="1"/>
</dbReference>
<dbReference type="RefSeq" id="WP_244515990.1">
    <property type="nucleotide sequence ID" value="NZ_FMYK01000003.1"/>
</dbReference>
<sequence>MMKAQPTKLALMIALLSANVLAYAAADAEQPTVQTAEQNSDEQKRDEQKVHTLAPIIIVGSAAKDGEALLEQPLSTSVIDQEQLKESGADKLDNALFYEAGVLAQPYGADNKSQWFKIRGFDASQTLDGTALAPNGFFVWEPEVYGLERIEMVKGASSFNYGASDTGGNVN</sequence>
<evidence type="ECO:0000256" key="2">
    <source>
        <dbReference type="ARBA" id="ARBA00022729"/>
    </source>
</evidence>